<dbReference type="InterPro" id="IPR006597">
    <property type="entry name" value="Sel1-like"/>
</dbReference>
<evidence type="ECO:0000313" key="1">
    <source>
        <dbReference type="EMBL" id="CAG8820694.1"/>
    </source>
</evidence>
<protein>
    <submittedName>
        <fullName evidence="1">956_t:CDS:1</fullName>
    </submittedName>
</protein>
<feature type="non-terminal residue" evidence="1">
    <location>
        <position position="1"/>
    </location>
</feature>
<proteinExistence type="predicted"/>
<sequence>CKDFSTHEHPTKIPFYTRYENDIIYLCFNNDEFKLSTFTSSRFHLIEESEISFFAKTICERCRYLSYCAKNEYILIQNFDCQTFSCPVREEVDNRMDEIINELYDLIYKESTTKTLKDYLKKNNYNFQKVIDYCLNNQENPKALIVLAKFEKIKIKRFDYYNKAAYLNNVEGIFLTGYCYRFGVEVDKDIRQAVIYFTLSASLEHSKATYLTALSYYYGE</sequence>
<reference evidence="1" key="1">
    <citation type="submission" date="2021-06" db="EMBL/GenBank/DDBJ databases">
        <authorList>
            <person name="Kallberg Y."/>
            <person name="Tangrot J."/>
            <person name="Rosling A."/>
        </authorList>
    </citation>
    <scope>NUCLEOTIDE SEQUENCE</scope>
    <source>
        <strain evidence="1">FL966</strain>
    </source>
</reference>
<gene>
    <name evidence="1" type="ORF">CPELLU_LOCUS19657</name>
</gene>
<feature type="non-terminal residue" evidence="1">
    <location>
        <position position="220"/>
    </location>
</feature>
<dbReference type="InterPro" id="IPR011990">
    <property type="entry name" value="TPR-like_helical_dom_sf"/>
</dbReference>
<dbReference type="Gene3D" id="1.25.40.10">
    <property type="entry name" value="Tetratricopeptide repeat domain"/>
    <property type="match status" value="1"/>
</dbReference>
<comment type="caution">
    <text evidence="1">The sequence shown here is derived from an EMBL/GenBank/DDBJ whole genome shotgun (WGS) entry which is preliminary data.</text>
</comment>
<dbReference type="OrthoDB" id="2425131at2759"/>
<dbReference type="AlphaFoldDB" id="A0A9N9KDU7"/>
<name>A0A9N9KDU7_9GLOM</name>
<accession>A0A9N9KDU7</accession>
<dbReference type="Proteomes" id="UP000789759">
    <property type="component" value="Unassembled WGS sequence"/>
</dbReference>
<keyword evidence="2" id="KW-1185">Reference proteome</keyword>
<evidence type="ECO:0000313" key="2">
    <source>
        <dbReference type="Proteomes" id="UP000789759"/>
    </source>
</evidence>
<dbReference type="SUPFAM" id="SSF81901">
    <property type="entry name" value="HCP-like"/>
    <property type="match status" value="1"/>
</dbReference>
<organism evidence="1 2">
    <name type="scientific">Cetraspora pellucida</name>
    <dbReference type="NCBI Taxonomy" id="1433469"/>
    <lineage>
        <taxon>Eukaryota</taxon>
        <taxon>Fungi</taxon>
        <taxon>Fungi incertae sedis</taxon>
        <taxon>Mucoromycota</taxon>
        <taxon>Glomeromycotina</taxon>
        <taxon>Glomeromycetes</taxon>
        <taxon>Diversisporales</taxon>
        <taxon>Gigasporaceae</taxon>
        <taxon>Cetraspora</taxon>
    </lineage>
</organism>
<dbReference type="EMBL" id="CAJVQA010049546">
    <property type="protein sequence ID" value="CAG8820694.1"/>
    <property type="molecule type" value="Genomic_DNA"/>
</dbReference>
<dbReference type="SMART" id="SM00671">
    <property type="entry name" value="SEL1"/>
    <property type="match status" value="1"/>
</dbReference>